<dbReference type="AlphaFoldDB" id="A0A8C8EG80"/>
<dbReference type="InterPro" id="IPR027818">
    <property type="entry name" value="SPACA9"/>
</dbReference>
<dbReference type="GO" id="GO:0001669">
    <property type="term" value="C:acrosomal vesicle"/>
    <property type="evidence" value="ECO:0007669"/>
    <property type="project" value="TreeGrafter"/>
</dbReference>
<gene>
    <name evidence="1" type="primary">SPACA9</name>
</gene>
<reference evidence="1" key="1">
    <citation type="submission" date="2025-08" db="UniProtKB">
        <authorList>
            <consortium name="Ensembl"/>
        </authorList>
    </citation>
    <scope>IDENTIFICATION</scope>
</reference>
<accession>A0A8C8EG80</accession>
<evidence type="ECO:0000313" key="2">
    <source>
        <dbReference type="Proteomes" id="UP000694402"/>
    </source>
</evidence>
<dbReference type="GO" id="GO:0036126">
    <property type="term" value="C:sperm flagellum"/>
    <property type="evidence" value="ECO:0007669"/>
    <property type="project" value="TreeGrafter"/>
</dbReference>
<organism evidence="1 2">
    <name type="scientific">Oncorhynchus tshawytscha</name>
    <name type="common">Chinook salmon</name>
    <name type="synonym">Salmo tshawytscha</name>
    <dbReference type="NCBI Taxonomy" id="74940"/>
    <lineage>
        <taxon>Eukaryota</taxon>
        <taxon>Metazoa</taxon>
        <taxon>Chordata</taxon>
        <taxon>Craniata</taxon>
        <taxon>Vertebrata</taxon>
        <taxon>Euteleostomi</taxon>
        <taxon>Actinopterygii</taxon>
        <taxon>Neopterygii</taxon>
        <taxon>Teleostei</taxon>
        <taxon>Protacanthopterygii</taxon>
        <taxon>Salmoniformes</taxon>
        <taxon>Salmonidae</taxon>
        <taxon>Salmoninae</taxon>
        <taxon>Oncorhynchus</taxon>
    </lineage>
</organism>
<dbReference type="GO" id="GO:0097546">
    <property type="term" value="C:ciliary base"/>
    <property type="evidence" value="ECO:0007669"/>
    <property type="project" value="TreeGrafter"/>
</dbReference>
<dbReference type="Ensembl" id="ENSOTST00005001051.2">
    <property type="protein sequence ID" value="ENSOTSP00005000928.1"/>
    <property type="gene ID" value="ENSOTSG00005000551.2"/>
</dbReference>
<sequence length="204" mass="23578">MYCAAPPYCKLIHLKWHFPVDECAQLARERLKAIKHTHNLFKLQQRVHDRTEPVATVMQVRPSLNRYMEHHCINATDLHIFTLFLKINNSCILNWSCEVGLFCLFSNPGPFFVSSYPHDKVNRLSCDEARNYYSGVVSLIPLALELLQRMASSYTYYVSFSLTGYATGAHNTKKTQAKRTGAWHAIKPAWRPPGLTTRIRMYEN</sequence>
<dbReference type="PANTHER" id="PTHR32455:SF1">
    <property type="entry name" value="SPERM ACROSOME-ASSOCIATED PROTEIN 9"/>
    <property type="match status" value="1"/>
</dbReference>
<dbReference type="GeneTree" id="ENSGT00390000007746"/>
<evidence type="ECO:0000313" key="1">
    <source>
        <dbReference type="Ensembl" id="ENSOTSP00005000928.1"/>
    </source>
</evidence>
<dbReference type="Pfam" id="PF15120">
    <property type="entry name" value="SPACA9"/>
    <property type="match status" value="2"/>
</dbReference>
<dbReference type="Proteomes" id="UP000694402">
    <property type="component" value="Unassembled WGS sequence"/>
</dbReference>
<keyword evidence="2" id="KW-1185">Reference proteome</keyword>
<protein>
    <submittedName>
        <fullName evidence="1">Uncharacterized protein</fullName>
    </submittedName>
</protein>
<proteinExistence type="predicted"/>
<dbReference type="PANTHER" id="PTHR32455">
    <property type="entry name" value="SPERM ACROSOME-ASSOCIATED PROTEIN 9"/>
    <property type="match status" value="1"/>
</dbReference>
<reference evidence="1" key="2">
    <citation type="submission" date="2025-09" db="UniProtKB">
        <authorList>
            <consortium name="Ensembl"/>
        </authorList>
    </citation>
    <scope>IDENTIFICATION</scope>
</reference>
<name>A0A8C8EG80_ONCTS</name>